<reference evidence="2" key="1">
    <citation type="submission" date="2013-10" db="EMBL/GenBank/DDBJ databases">
        <title>Genomic analysis of the causative agents of coccidiosis in chickens.</title>
        <authorList>
            <person name="Reid A.J."/>
            <person name="Blake D."/>
            <person name="Billington K."/>
            <person name="Browne H."/>
            <person name="Dunn M."/>
            <person name="Hung S."/>
            <person name="Kawahara F."/>
            <person name="Miranda-Saavedra D."/>
            <person name="Mourier T."/>
            <person name="Nagra H."/>
            <person name="Otto T.D."/>
            <person name="Rawlings N."/>
            <person name="Sanchez A."/>
            <person name="Sanders M."/>
            <person name="Subramaniam C."/>
            <person name="Tay Y."/>
            <person name="Dear P."/>
            <person name="Doerig C."/>
            <person name="Gruber A."/>
            <person name="Parkinson J."/>
            <person name="Shirley M."/>
            <person name="Wan K.L."/>
            <person name="Berriman M."/>
            <person name="Tomley F."/>
            <person name="Pain A."/>
        </authorList>
    </citation>
    <scope>NUCLEOTIDE SEQUENCE [LARGE SCALE GENOMIC DNA]</scope>
    <source>
        <strain evidence="2">Weybridge</strain>
    </source>
</reference>
<dbReference type="EMBL" id="HG719212">
    <property type="protein sequence ID" value="CDJ57072.1"/>
    <property type="molecule type" value="Genomic_DNA"/>
</dbReference>
<evidence type="ECO:0000313" key="2">
    <source>
        <dbReference type="EMBL" id="CDJ57072.1"/>
    </source>
</evidence>
<dbReference type="AlphaFoldDB" id="U6LYR0"/>
<dbReference type="RefSeq" id="XP_013333722.1">
    <property type="nucleotide sequence ID" value="XM_013478268.1"/>
</dbReference>
<evidence type="ECO:0000313" key="3">
    <source>
        <dbReference type="Proteomes" id="UP000030763"/>
    </source>
</evidence>
<organism evidence="2 3">
    <name type="scientific">Eimeria maxima</name>
    <name type="common">Coccidian parasite</name>
    <dbReference type="NCBI Taxonomy" id="5804"/>
    <lineage>
        <taxon>Eukaryota</taxon>
        <taxon>Sar</taxon>
        <taxon>Alveolata</taxon>
        <taxon>Apicomplexa</taxon>
        <taxon>Conoidasida</taxon>
        <taxon>Coccidia</taxon>
        <taxon>Eucoccidiorida</taxon>
        <taxon>Eimeriorina</taxon>
        <taxon>Eimeriidae</taxon>
        <taxon>Eimeria</taxon>
    </lineage>
</organism>
<accession>U6LYR0</accession>
<reference evidence="2" key="2">
    <citation type="submission" date="2013-10" db="EMBL/GenBank/DDBJ databases">
        <authorList>
            <person name="Aslett M."/>
        </authorList>
    </citation>
    <scope>NUCLEOTIDE SEQUENCE [LARGE SCALE GENOMIC DNA]</scope>
    <source>
        <strain evidence="2">Weybridge</strain>
    </source>
</reference>
<evidence type="ECO:0008006" key="4">
    <source>
        <dbReference type="Google" id="ProtNLM"/>
    </source>
</evidence>
<evidence type="ECO:0000256" key="1">
    <source>
        <dbReference type="SAM" id="MobiDB-lite"/>
    </source>
</evidence>
<dbReference type="Proteomes" id="UP000030763">
    <property type="component" value="Unassembled WGS sequence"/>
</dbReference>
<dbReference type="VEuPathDB" id="ToxoDB:EMWEY_00029670"/>
<protein>
    <recommendedName>
        <fullName evidence="4">WD domain, G-beta repeat-containing protein</fullName>
    </recommendedName>
</protein>
<name>U6LYR0_EIMMA</name>
<keyword evidence="3" id="KW-1185">Reference proteome</keyword>
<proteinExistence type="predicted"/>
<dbReference type="OrthoDB" id="349097at2759"/>
<feature type="compositionally biased region" description="Low complexity" evidence="1">
    <location>
        <begin position="201"/>
        <end position="213"/>
    </location>
</feature>
<sequence length="245" mass="26169">MDAECGLRIVHRFGQEETLKRLCLEVDDGPGKKYKLISSSSSSAAAAAAAAADSHRPGDGATFLSTPVSGSAPLKRLIAVASDIRGPSFLFGWAVVRDGGVGGSSNKKVDDLPAAAGAAGGAAGGVKLQQVCCMCCDYNSPCCQLAVSPDQQFIAIGLANVVLLQHVLYTGQQQLLLRQQALTSGNFEATIGDLLAERLQQQEQQQQQQQEQQEALDMPFDVEEFQQQQQQQNKTKKQKGPHDEL</sequence>
<feature type="region of interest" description="Disordered" evidence="1">
    <location>
        <begin position="201"/>
        <end position="245"/>
    </location>
</feature>
<dbReference type="GeneID" id="25336953"/>
<gene>
    <name evidence="2" type="ORF">EMWEY_00029670</name>
</gene>